<feature type="transmembrane region" description="Helical" evidence="6">
    <location>
        <begin position="255"/>
        <end position="274"/>
    </location>
</feature>
<evidence type="ECO:0000256" key="4">
    <source>
        <dbReference type="ARBA" id="ARBA00022989"/>
    </source>
</evidence>
<name>A0A9R0IY17_SPIOL</name>
<dbReference type="InterPro" id="IPR030184">
    <property type="entry name" value="WAT1-related"/>
</dbReference>
<evidence type="ECO:0000313" key="9">
    <source>
        <dbReference type="Proteomes" id="UP000813463"/>
    </source>
</evidence>
<keyword evidence="5 6" id="KW-0472">Membrane</keyword>
<dbReference type="Proteomes" id="UP000813463">
    <property type="component" value="Chromosome 3"/>
</dbReference>
<feature type="domain" description="EamA" evidence="8">
    <location>
        <begin position="21"/>
        <end position="153"/>
    </location>
</feature>
<gene>
    <name evidence="10" type="primary">LOC110779292</name>
</gene>
<dbReference type="GO" id="GO:0022857">
    <property type="term" value="F:transmembrane transporter activity"/>
    <property type="evidence" value="ECO:0007669"/>
    <property type="project" value="InterPro"/>
</dbReference>
<keyword evidence="3 6" id="KW-0812">Transmembrane</keyword>
<dbReference type="Pfam" id="PF00892">
    <property type="entry name" value="EamA"/>
    <property type="match status" value="2"/>
</dbReference>
<dbReference type="OrthoDB" id="670984at2759"/>
<keyword evidence="9" id="KW-1185">Reference proteome</keyword>
<feature type="transmembrane region" description="Helical" evidence="6">
    <location>
        <begin position="281"/>
        <end position="301"/>
    </location>
</feature>
<protein>
    <recommendedName>
        <fullName evidence="6">WAT1-related protein</fullName>
    </recommendedName>
</protein>
<reference evidence="9" key="1">
    <citation type="journal article" date="2021" name="Nat. Commun.">
        <title>Genomic analyses provide insights into spinach domestication and the genetic basis of agronomic traits.</title>
        <authorList>
            <person name="Cai X."/>
            <person name="Sun X."/>
            <person name="Xu C."/>
            <person name="Sun H."/>
            <person name="Wang X."/>
            <person name="Ge C."/>
            <person name="Zhang Z."/>
            <person name="Wang Q."/>
            <person name="Fei Z."/>
            <person name="Jiao C."/>
            <person name="Wang Q."/>
        </authorList>
    </citation>
    <scope>NUCLEOTIDE SEQUENCE [LARGE SCALE GENOMIC DNA]</scope>
    <source>
        <strain evidence="9">cv. Varoflay</strain>
    </source>
</reference>
<feature type="transmembrane region" description="Helical" evidence="6">
    <location>
        <begin position="143"/>
        <end position="164"/>
    </location>
</feature>
<dbReference type="SUPFAM" id="SSF103481">
    <property type="entry name" value="Multidrug resistance efflux transporter EmrE"/>
    <property type="match status" value="2"/>
</dbReference>
<feature type="transmembrane region" description="Helical" evidence="6">
    <location>
        <begin position="102"/>
        <end position="122"/>
    </location>
</feature>
<dbReference type="InterPro" id="IPR000620">
    <property type="entry name" value="EamA_dom"/>
</dbReference>
<sequence length="384" mass="41799">MNCKKLFNGSGPLMGMIMVQVISTGLQILSKLILTQGVFIFALMSYRHLLAAICIAPFAFYLERGNGVKLTLMVGVWIFLSSLSGITMGMGMFYYGLRDTTATYATNFLNLIPVVTFILSIITRTEKLNLKNTRGKVKIIGTMSCLAGAIIISLYHGKIIISGNDHVLIHLPTSTATKIVNPDWTRGTIILVASISSYATWFIVQVKLLTAFPSKYWATMLTCLSASIQTAIMGVCLDRRMSSWKLGLNLQLVTIVYSGVLASAVSFCLISWAVSRRGPTFPAMLNPLSLIFIAIIEVIFLGEDLKIGSLLGMVMIIMGLYAFLWGSSKGKKTESPLPKSAKGEGEASTKSSDLGRSQLCSATVVPTASPVIHGFDYDDEQQRT</sequence>
<evidence type="ECO:0000313" key="10">
    <source>
        <dbReference type="RefSeq" id="XP_021839513.1"/>
    </source>
</evidence>
<evidence type="ECO:0000256" key="6">
    <source>
        <dbReference type="RuleBase" id="RU363077"/>
    </source>
</evidence>
<accession>A0A9R0IY17</accession>
<evidence type="ECO:0000256" key="7">
    <source>
        <dbReference type="SAM" id="MobiDB-lite"/>
    </source>
</evidence>
<evidence type="ECO:0000256" key="3">
    <source>
        <dbReference type="ARBA" id="ARBA00022692"/>
    </source>
</evidence>
<keyword evidence="4 6" id="KW-1133">Transmembrane helix</keyword>
<comment type="subcellular location">
    <subcellularLocation>
        <location evidence="1 6">Membrane</location>
        <topology evidence="1 6">Multi-pass membrane protein</topology>
    </subcellularLocation>
</comment>
<evidence type="ECO:0000256" key="2">
    <source>
        <dbReference type="ARBA" id="ARBA00007635"/>
    </source>
</evidence>
<dbReference type="GO" id="GO:0005886">
    <property type="term" value="C:plasma membrane"/>
    <property type="evidence" value="ECO:0000318"/>
    <property type="project" value="GO_Central"/>
</dbReference>
<feature type="transmembrane region" description="Helical" evidence="6">
    <location>
        <begin position="12"/>
        <end position="33"/>
    </location>
</feature>
<comment type="similarity">
    <text evidence="2 6">Belongs to the drug/metabolite transporter (DMT) superfamily. Plant drug/metabolite exporter (P-DME) (TC 2.A.7.4) family.</text>
</comment>
<dbReference type="KEGG" id="soe:110779292"/>
<feature type="region of interest" description="Disordered" evidence="7">
    <location>
        <begin position="334"/>
        <end position="355"/>
    </location>
</feature>
<dbReference type="AlphaFoldDB" id="A0A9R0IY17"/>
<feature type="transmembrane region" description="Helical" evidence="6">
    <location>
        <begin position="216"/>
        <end position="235"/>
    </location>
</feature>
<proteinExistence type="inferred from homology"/>
<feature type="transmembrane region" description="Helical" evidence="6">
    <location>
        <begin position="307"/>
        <end position="326"/>
    </location>
</feature>
<dbReference type="InterPro" id="IPR037185">
    <property type="entry name" value="EmrE-like"/>
</dbReference>
<dbReference type="GeneID" id="110779292"/>
<dbReference type="PANTHER" id="PTHR31218">
    <property type="entry name" value="WAT1-RELATED PROTEIN"/>
    <property type="match status" value="1"/>
</dbReference>
<evidence type="ECO:0000256" key="1">
    <source>
        <dbReference type="ARBA" id="ARBA00004141"/>
    </source>
</evidence>
<feature type="transmembrane region" description="Helical" evidence="6">
    <location>
        <begin position="39"/>
        <end position="62"/>
    </location>
</feature>
<reference evidence="10" key="2">
    <citation type="submission" date="2025-08" db="UniProtKB">
        <authorList>
            <consortium name="RefSeq"/>
        </authorList>
    </citation>
    <scope>IDENTIFICATION</scope>
    <source>
        <tissue evidence="10">Leaf</tissue>
    </source>
</reference>
<feature type="transmembrane region" description="Helical" evidence="6">
    <location>
        <begin position="184"/>
        <end position="204"/>
    </location>
</feature>
<organism evidence="9 10">
    <name type="scientific">Spinacia oleracea</name>
    <name type="common">Spinach</name>
    <dbReference type="NCBI Taxonomy" id="3562"/>
    <lineage>
        <taxon>Eukaryota</taxon>
        <taxon>Viridiplantae</taxon>
        <taxon>Streptophyta</taxon>
        <taxon>Embryophyta</taxon>
        <taxon>Tracheophyta</taxon>
        <taxon>Spermatophyta</taxon>
        <taxon>Magnoliopsida</taxon>
        <taxon>eudicotyledons</taxon>
        <taxon>Gunneridae</taxon>
        <taxon>Pentapetalae</taxon>
        <taxon>Caryophyllales</taxon>
        <taxon>Chenopodiaceae</taxon>
        <taxon>Chenopodioideae</taxon>
        <taxon>Anserineae</taxon>
        <taxon>Spinacia</taxon>
    </lineage>
</organism>
<evidence type="ECO:0000256" key="5">
    <source>
        <dbReference type="ARBA" id="ARBA00023136"/>
    </source>
</evidence>
<dbReference type="RefSeq" id="XP_021839513.1">
    <property type="nucleotide sequence ID" value="XM_021983821.2"/>
</dbReference>
<feature type="transmembrane region" description="Helical" evidence="6">
    <location>
        <begin position="74"/>
        <end position="96"/>
    </location>
</feature>
<evidence type="ECO:0000259" key="8">
    <source>
        <dbReference type="Pfam" id="PF00892"/>
    </source>
</evidence>
<feature type="domain" description="EamA" evidence="8">
    <location>
        <begin position="187"/>
        <end position="323"/>
    </location>
</feature>